<organism evidence="5 6">
    <name type="scientific">Aliiroseovarius crassostreae</name>
    <dbReference type="NCBI Taxonomy" id="154981"/>
    <lineage>
        <taxon>Bacteria</taxon>
        <taxon>Pseudomonadati</taxon>
        <taxon>Pseudomonadota</taxon>
        <taxon>Alphaproteobacteria</taxon>
        <taxon>Rhodobacterales</taxon>
        <taxon>Paracoccaceae</taxon>
        <taxon>Aliiroseovarius</taxon>
    </lineage>
</organism>
<evidence type="ECO:0000256" key="3">
    <source>
        <dbReference type="SAM" id="Coils"/>
    </source>
</evidence>
<dbReference type="PANTHER" id="PTHR38340:SF1">
    <property type="entry name" value="S-LAYER PROTEIN"/>
    <property type="match status" value="1"/>
</dbReference>
<evidence type="ECO:0000313" key="5">
    <source>
        <dbReference type="EMBL" id="KPN63849.1"/>
    </source>
</evidence>
<feature type="coiled-coil region" evidence="3">
    <location>
        <begin position="208"/>
        <end position="242"/>
    </location>
</feature>
<dbReference type="InterPro" id="IPR018511">
    <property type="entry name" value="Hemolysin-typ_Ca-bd_CS"/>
</dbReference>
<feature type="region of interest" description="Disordered" evidence="4">
    <location>
        <begin position="1500"/>
        <end position="1536"/>
    </location>
</feature>
<evidence type="ECO:0000313" key="6">
    <source>
        <dbReference type="Proteomes" id="UP000050471"/>
    </source>
</evidence>
<reference evidence="5 6" key="1">
    <citation type="submission" date="2015-09" db="EMBL/GenBank/DDBJ databases">
        <title>Draft genome sequence of Aliiroseovarius crassostreae CV919-312TSm, the causative agent of Roseovarius Oyster Disease (formerly Juvenile Oyster Disease).</title>
        <authorList>
            <person name="Kessner L."/>
            <person name="Spinard E."/>
            <person name="Nelson D."/>
        </authorList>
    </citation>
    <scope>NUCLEOTIDE SEQUENCE [LARGE SCALE GENOMIC DNA]</scope>
    <source>
        <strain evidence="5 6">CV919-312</strain>
    </source>
</reference>
<keyword evidence="3" id="KW-0175">Coiled coil</keyword>
<protein>
    <submittedName>
        <fullName evidence="5">Uncharacterized protein</fullName>
    </submittedName>
</protein>
<dbReference type="EMBL" id="LKBA01000004">
    <property type="protein sequence ID" value="KPN63849.1"/>
    <property type="molecule type" value="Genomic_DNA"/>
</dbReference>
<evidence type="ECO:0000256" key="4">
    <source>
        <dbReference type="SAM" id="MobiDB-lite"/>
    </source>
</evidence>
<accession>A0A0P7JR23</accession>
<dbReference type="OrthoDB" id="7926438at2"/>
<dbReference type="PANTHER" id="PTHR38340">
    <property type="entry name" value="S-LAYER PROTEIN"/>
    <property type="match status" value="1"/>
</dbReference>
<gene>
    <name evidence="5" type="ORF">AKJ29_14230</name>
</gene>
<dbReference type="InterPro" id="IPR050557">
    <property type="entry name" value="RTX_toxin/Mannuronan_C5-epim"/>
</dbReference>
<dbReference type="GO" id="GO:0005509">
    <property type="term" value="F:calcium ion binding"/>
    <property type="evidence" value="ECO:0007669"/>
    <property type="project" value="InterPro"/>
</dbReference>
<dbReference type="STRING" id="154981.AKJ29_14230"/>
<comment type="caution">
    <text evidence="5">The sequence shown here is derived from an EMBL/GenBank/DDBJ whole genome shotgun (WGS) entry which is preliminary data.</text>
</comment>
<name>A0A0P7JR23_9RHOB</name>
<dbReference type="GO" id="GO:0005576">
    <property type="term" value="C:extracellular region"/>
    <property type="evidence" value="ECO:0007669"/>
    <property type="project" value="UniProtKB-SubCell"/>
</dbReference>
<evidence type="ECO:0000256" key="1">
    <source>
        <dbReference type="ARBA" id="ARBA00004613"/>
    </source>
</evidence>
<keyword evidence="2" id="KW-0964">Secreted</keyword>
<comment type="subcellular location">
    <subcellularLocation>
        <location evidence="1">Secreted</location>
    </subcellularLocation>
</comment>
<proteinExistence type="predicted"/>
<dbReference type="Pfam" id="PF00353">
    <property type="entry name" value="HemolysinCabind"/>
    <property type="match status" value="5"/>
</dbReference>
<keyword evidence="6" id="KW-1185">Reference proteome</keyword>
<dbReference type="Proteomes" id="UP000050471">
    <property type="component" value="Unassembled WGS sequence"/>
</dbReference>
<dbReference type="InterPro" id="IPR001343">
    <property type="entry name" value="Hemolysn_Ca-bd"/>
</dbReference>
<sequence>MTMDSHEQSAASQLVSKVLSDEELSALVSDYVSTDVAAFKKYAQALDPTLTENSDYSSLSFSVGASYTVAGEFASLATLQPDLPTALGKSIAGFKLYHGMGKATAGTKLIASSIESLQDGSLSDSGKAAAAFDIMYGLKSEVMAGLTLLPYASGQSAYNKLSYEQTSALIDKINQFKSEFVLSTSDRFELDKHITAMGNNPISLTPNQQAKFDKLKATHNELEDLEAELTKRIEKINQQQDIIAKSTEFNVFDRYDKTTVYTDSIAANKSISEALSGQATQEFSGERIRYNKDASTEAGKFVITNSNGIHTTIEGEFISIRGDTVVYKKSDSISELRDKIAAKTQALDVDFREYTSTVGEFKTHTNFIQLVEADGTYLTLTSKSGKKISNLDFSSLDADFSIDSDIKINKPGASSDAAGIAGGVGSIIGGVAFTISSAIGLEKVLSSGKASDAEKAVASLMVVSASLEAISGVLDVLSGLAKFAKFSKALGVAGAIVGAVADLAFGAATVVKTFNDPNATDLQKGLSIANLLTPGFDLLAIEKAEHYRNMLDDSNLSEADKFAFEALYKQAIFNSIPIFNAFSFAWGDNYLATEVAGDLIENYGDVVGDPNVLDDGDIFAFLQNSYQKIAEDFFESKKPELISNIQDLGPQAQQIVLAGKTANYSMLTSNAEAKKIYDKIVPEAIRDDADQIYKYTVTIVDGVTQTELDNSNQTAARTSETTTAGAAIWRESGADWRLGMTNNQPDSIKANTAIVAIGADYAGDAYLYDDLGIDNTVIYQSTGDRKYGFVYEGRTVTETKYKEITGTTVIGKAGVATTTETVAYQEDVWRLFRKYIDGPGAAKPNVDHINIGQGRDNVIAGHVDELLRITSGDWQDFRSVSSVSGDGAADLDRLTITDSTLKRFEIGNPSETISSSDLPSAAGDRRVDLTWRTEGKSTDSVATIEDVEMVVLAKDDTSRAILYSEEGEGFTLAMTGGGRLPLYLSDAPDAKSYKTGSIIGSDQADYVEINNSFRVETFSADLKGGNDLLRIDSPGRGFYSIVGGEGFDELQIDSFNGRKTAIFLGDNAGSHLQSYMKGLNKAVENGEAAAADADLVGISAAGVEKIQIDSDAAAYFQIGGGANQVIFGTAYADVYAVNLDNSKTTDITIEDSTGPLDYVNIDLTDVSDFRLEQEYSGNRDTDTRTIRSEGAQESSVELTSDAIVSLGIGGLTEFTYARNNIFGERVAAEGQSLPSSDLAESQVGSVGDDLFIVHGDGDPNLVEMTIKGSMGSDRVLLTGVYDIDSLTSISYDGQAGPTSNNVLSFSGTTDIRDYHNTVEKYYFLNDQFELDRNLIDGLVKDGNGGTQRDLIVLTSPGDYVGNGGADVYFVGPNSGGNTEFRIKDFSADDTLFFSAQISFASLKPMKVGNDLVITSEFATDLSRTIVIEGYFNAAARQGKIQSGEVEFTKEMINLSINLARLQAKSDQDSGVAADGEADVDGVFSALFNQDVTLEGSNASEEINGTRGADSINGGAETDTIHGGAGNDTIQAGSNREGGSGYDILSFDMLTGSQNVDLNGEQSVQETPAGTSTANVINNISGFEGVIGGLGDDTITGNNNANIISGGRGSDYISGGGGDDIILPGALPGRSTGRDYETDTLDGGTGFDIVSFEGESGEQIEIDLGAKPEGWSYARAYTYQQSSTVKETISYIKLRNFEGVVGGQLDDEISGDDVANYLSGIGGNDRLSGRAGSDTLVGGAGNDTLIGGEGNDALVGGDGADTFIIGGSNEAGTLDTIYDFNAAEDTLDISGTAFTVTMEADQFVFDPVSKTQSFFKSSAIIGNGESSVLLHGVTVEEARQILSGKATVVVEASDNGSKKTGNAVSNFIDGSDGDDYILGMGGDDTIKASSGVDTLDGGEGFDYLDFSGSEFGIQHKIGTESFDVLRDNRFVNEGDVVRNFEGVIGSGYSDNFLTYTSDAAYLVGLGGDDRLIGNIGDDTIWGGSGDDNIQGRQGNDVLIGGTGQDTFSFFGGEDGVDAITDFDTTEDYMFLLYTGARSFADLSITDTRNGVLVEWDTDSTGLTKAGVVLQGLVSSQISAESFLFL</sequence>
<dbReference type="InterPro" id="IPR011049">
    <property type="entry name" value="Serralysin-like_metalloprot_C"/>
</dbReference>
<dbReference type="Gene3D" id="2.150.10.10">
    <property type="entry name" value="Serralysin-like metalloprotease, C-terminal"/>
    <property type="match status" value="4"/>
</dbReference>
<dbReference type="RefSeq" id="WP_055187546.1">
    <property type="nucleotide sequence ID" value="NZ_FPBS01000020.1"/>
</dbReference>
<dbReference type="PRINTS" id="PR00313">
    <property type="entry name" value="CABNDNGRPT"/>
</dbReference>
<dbReference type="SUPFAM" id="SSF51120">
    <property type="entry name" value="beta-Roll"/>
    <property type="match status" value="3"/>
</dbReference>
<dbReference type="PROSITE" id="PS00330">
    <property type="entry name" value="HEMOLYSIN_CALCIUM"/>
    <property type="match status" value="5"/>
</dbReference>
<evidence type="ECO:0000256" key="2">
    <source>
        <dbReference type="ARBA" id="ARBA00022525"/>
    </source>
</evidence>